<evidence type="ECO:0000313" key="1">
    <source>
        <dbReference type="EMBL" id="SIS20344.1"/>
    </source>
</evidence>
<keyword evidence="2" id="KW-1185">Reference proteome</keyword>
<proteinExistence type="predicted"/>
<dbReference type="Proteomes" id="UP000185936">
    <property type="component" value="Unassembled WGS sequence"/>
</dbReference>
<dbReference type="AlphaFoldDB" id="A0A1N7H636"/>
<dbReference type="EMBL" id="FTNR01000027">
    <property type="protein sequence ID" value="SIS20344.1"/>
    <property type="molecule type" value="Genomic_DNA"/>
</dbReference>
<organism evidence="1 2">
    <name type="scientific">Natronorubrum thiooxidans</name>
    <dbReference type="NCBI Taxonomy" id="308853"/>
    <lineage>
        <taxon>Archaea</taxon>
        <taxon>Methanobacteriati</taxon>
        <taxon>Methanobacteriota</taxon>
        <taxon>Stenosarchaea group</taxon>
        <taxon>Halobacteria</taxon>
        <taxon>Halobacteriales</taxon>
        <taxon>Natrialbaceae</taxon>
        <taxon>Natronorubrum</taxon>
    </lineage>
</organism>
<gene>
    <name evidence="1" type="ORF">SAMN05421752_12728</name>
</gene>
<name>A0A1N7H636_9EURY</name>
<accession>A0A1N7H636</accession>
<reference evidence="2" key="1">
    <citation type="submission" date="2017-01" db="EMBL/GenBank/DDBJ databases">
        <authorList>
            <person name="Varghese N."/>
            <person name="Submissions S."/>
        </authorList>
    </citation>
    <scope>NUCLEOTIDE SEQUENCE [LARGE SCALE GENOMIC DNA]</scope>
    <source>
        <strain evidence="2">type strain: HArc-</strain>
    </source>
</reference>
<evidence type="ECO:0000313" key="2">
    <source>
        <dbReference type="Proteomes" id="UP000185936"/>
    </source>
</evidence>
<sequence length="116" mass="12701">MLFEFVRLESKQVLVAHFPVEIGVIDSSLEGFLERFGVGLAAPLVQQARSEVGLEVVVSDLPAVDQTKQDAIGEDGFEQVGQIERQRVAPFAGFVEVTDRRIECGCPDRRDAVGVD</sequence>
<protein>
    <submittedName>
        <fullName evidence="1">Uncharacterized protein</fullName>
    </submittedName>
</protein>